<name>A0A2A2LZW5_9BILA</name>
<dbReference type="STRING" id="2018661.A0A2A2LZW5"/>
<evidence type="ECO:0000313" key="3">
    <source>
        <dbReference type="EMBL" id="PAV91766.1"/>
    </source>
</evidence>
<dbReference type="NCBIfam" id="TIGR01509">
    <property type="entry name" value="HAD-SF-IA-v3"/>
    <property type="match status" value="1"/>
</dbReference>
<dbReference type="AlphaFoldDB" id="A0A2A2LZW5"/>
<dbReference type="EMBL" id="LIAE01006291">
    <property type="protein sequence ID" value="PAV91765.1"/>
    <property type="molecule type" value="Genomic_DNA"/>
</dbReference>
<dbReference type="Pfam" id="PF04155">
    <property type="entry name" value="Ground-like"/>
    <property type="match status" value="1"/>
</dbReference>
<feature type="region of interest" description="Disordered" evidence="1">
    <location>
        <begin position="180"/>
        <end position="253"/>
    </location>
</feature>
<dbReference type="PRINTS" id="PR00413">
    <property type="entry name" value="HADHALOGNASE"/>
</dbReference>
<dbReference type="PANTHER" id="PTHR31967:SF14">
    <property type="entry name" value="GROUND-LIKE DOMAIN-CONTAINING PROTEIN"/>
    <property type="match status" value="1"/>
</dbReference>
<dbReference type="InterPro" id="IPR006439">
    <property type="entry name" value="HAD-SF_hydro_IA"/>
</dbReference>
<dbReference type="SUPFAM" id="SSF56784">
    <property type="entry name" value="HAD-like"/>
    <property type="match status" value="1"/>
</dbReference>
<dbReference type="Pfam" id="PF00702">
    <property type="entry name" value="Hydrolase"/>
    <property type="match status" value="1"/>
</dbReference>
<comment type="caution">
    <text evidence="3">The sequence shown here is derived from an EMBL/GenBank/DDBJ whole genome shotgun (WGS) entry which is preliminary data.</text>
</comment>
<keyword evidence="4" id="KW-1185">Reference proteome</keyword>
<evidence type="ECO:0000259" key="2">
    <source>
        <dbReference type="Pfam" id="PF04155"/>
    </source>
</evidence>
<feature type="compositionally biased region" description="Basic and acidic residues" evidence="1">
    <location>
        <begin position="189"/>
        <end position="201"/>
    </location>
</feature>
<dbReference type="EMBL" id="LIAE01006291">
    <property type="protein sequence ID" value="PAV91766.1"/>
    <property type="molecule type" value="Genomic_DNA"/>
</dbReference>
<dbReference type="PANTHER" id="PTHR31967">
    <property type="entry name" value="GROUNDHOG (HEDGEHOG-LIKE FAMILY)-RELATED"/>
    <property type="match status" value="1"/>
</dbReference>
<sequence length="485" mass="55908">MCLILREMGIKTALMLDTYHVDDSRKGRKLPGMDKYFDYIFESCLEGVKKPDPKFFKVVLDRLDVDPSEVIFIDDAKANCNTAKSLGMNVIRWKYVMLSSTTIKRKDAIPLNNQAIQENDLQPMNIIPESNYRPLKKALNIRPIELSNSSFIQEIPPSEVQRDEPDHFMRPKVLNYGYRTRPRRRKHIDHQEDQDYDHQIEEGSDEYVVPPAKVSEKSQEINDSNDDNSDNQIEIETTPRKPSYRKKAKVLKSSEDRDYDVLEKPKSYNRIRLVKQRGRLHLKSRFPNTDEEDGINAESIDDESKKVHRVLFRGKIIHGGLKEVQEADTPVGPHTTNIRMNNITAALRDSTNVKYLFGPKDTVPLPQCFYNPSGYACCNLELNNVMEETYESLKSEAIFNPCNLHIIATKIQKKCEETFSHPFETIAAYADFAQNVHFAGDLICKIEIDGKYMISYATPYKANTAIDFALADGQEIREEQIHSYR</sequence>
<proteinExistence type="predicted"/>
<evidence type="ECO:0000256" key="1">
    <source>
        <dbReference type="SAM" id="MobiDB-lite"/>
    </source>
</evidence>
<gene>
    <name evidence="3" type="ORF">WR25_24315</name>
</gene>
<evidence type="ECO:0000313" key="4">
    <source>
        <dbReference type="Proteomes" id="UP000218231"/>
    </source>
</evidence>
<dbReference type="Proteomes" id="UP000218231">
    <property type="component" value="Unassembled WGS sequence"/>
</dbReference>
<dbReference type="InterPro" id="IPR007284">
    <property type="entry name" value="Ground-like_dom"/>
</dbReference>
<protein>
    <recommendedName>
        <fullName evidence="2">Ground-like domain-containing protein</fullName>
    </recommendedName>
</protein>
<dbReference type="OrthoDB" id="5854129at2759"/>
<dbReference type="InterPro" id="IPR023214">
    <property type="entry name" value="HAD_sf"/>
</dbReference>
<reference evidence="3 4" key="1">
    <citation type="journal article" date="2017" name="Curr. Biol.">
        <title>Genome architecture and evolution of a unichromosomal asexual nematode.</title>
        <authorList>
            <person name="Fradin H."/>
            <person name="Zegar C."/>
            <person name="Gutwein M."/>
            <person name="Lucas J."/>
            <person name="Kovtun M."/>
            <person name="Corcoran D."/>
            <person name="Baugh L.R."/>
            <person name="Kiontke K."/>
            <person name="Gunsalus K."/>
            <person name="Fitch D.H."/>
            <person name="Piano F."/>
        </authorList>
    </citation>
    <scope>NUCLEOTIDE SEQUENCE [LARGE SCALE GENOMIC DNA]</scope>
    <source>
        <strain evidence="3">PF1309</strain>
    </source>
</reference>
<dbReference type="Gene3D" id="3.40.50.1000">
    <property type="entry name" value="HAD superfamily/HAD-like"/>
    <property type="match status" value="1"/>
</dbReference>
<organism evidence="3 4">
    <name type="scientific">Diploscapter pachys</name>
    <dbReference type="NCBI Taxonomy" id="2018661"/>
    <lineage>
        <taxon>Eukaryota</taxon>
        <taxon>Metazoa</taxon>
        <taxon>Ecdysozoa</taxon>
        <taxon>Nematoda</taxon>
        <taxon>Chromadorea</taxon>
        <taxon>Rhabditida</taxon>
        <taxon>Rhabditina</taxon>
        <taxon>Rhabditomorpha</taxon>
        <taxon>Rhabditoidea</taxon>
        <taxon>Rhabditidae</taxon>
        <taxon>Diploscapter</taxon>
    </lineage>
</organism>
<dbReference type="InterPro" id="IPR036412">
    <property type="entry name" value="HAD-like_sf"/>
</dbReference>
<feature type="domain" description="Ground-like" evidence="2">
    <location>
        <begin position="374"/>
        <end position="456"/>
    </location>
</feature>
<accession>A0A2A2LZW5</accession>